<name>A0A0F6A657_9GAMM</name>
<sequence>MISFFMFNYFSDIERNNTIIHDEECMTIITENHALFPVVIQGLDLPLHTNAKPKMLIKTI</sequence>
<evidence type="ECO:0000313" key="1">
    <source>
        <dbReference type="EMBL" id="KKE81603.1"/>
    </source>
</evidence>
<accession>A0A0F6A657</accession>
<protein>
    <submittedName>
        <fullName evidence="1">Uncharacterized protein</fullName>
    </submittedName>
</protein>
<reference evidence="1 2" key="1">
    <citation type="journal article" date="2015" name="BMC Genomics">
        <title>Genome mining reveals unlocked bioactive potential of marine Gram-negative bacteria.</title>
        <authorList>
            <person name="Machado H."/>
            <person name="Sonnenschein E.C."/>
            <person name="Melchiorsen J."/>
            <person name="Gram L."/>
        </authorList>
    </citation>
    <scope>NUCLEOTIDE SEQUENCE [LARGE SCALE GENOMIC DNA]</scope>
    <source>
        <strain evidence="1 2">S4054</strain>
    </source>
</reference>
<dbReference type="AlphaFoldDB" id="A0A0F6A657"/>
<evidence type="ECO:0000313" key="2">
    <source>
        <dbReference type="Proteomes" id="UP000033434"/>
    </source>
</evidence>
<dbReference type="EMBL" id="AUXW01000184">
    <property type="protein sequence ID" value="KKE81603.1"/>
    <property type="molecule type" value="Genomic_DNA"/>
</dbReference>
<organism evidence="1 2">
    <name type="scientific">Pseudoalteromonas luteoviolacea S4054</name>
    <dbReference type="NCBI Taxonomy" id="1129367"/>
    <lineage>
        <taxon>Bacteria</taxon>
        <taxon>Pseudomonadati</taxon>
        <taxon>Pseudomonadota</taxon>
        <taxon>Gammaproteobacteria</taxon>
        <taxon>Alteromonadales</taxon>
        <taxon>Pseudoalteromonadaceae</taxon>
        <taxon>Pseudoalteromonas</taxon>
    </lineage>
</organism>
<comment type="caution">
    <text evidence="1">The sequence shown here is derived from an EMBL/GenBank/DDBJ whole genome shotgun (WGS) entry which is preliminary data.</text>
</comment>
<proteinExistence type="predicted"/>
<gene>
    <name evidence="1" type="ORF">N479_22155</name>
</gene>
<dbReference type="Proteomes" id="UP000033434">
    <property type="component" value="Unassembled WGS sequence"/>
</dbReference>